<comment type="caution">
    <text evidence="2">The sequence shown here is derived from an EMBL/GenBank/DDBJ whole genome shotgun (WGS) entry which is preliminary data.</text>
</comment>
<keyword evidence="1" id="KW-0732">Signal</keyword>
<evidence type="ECO:0000313" key="2">
    <source>
        <dbReference type="EMBL" id="MXU66816.1"/>
    </source>
</evidence>
<proteinExistence type="predicted"/>
<dbReference type="Proteomes" id="UP000436016">
    <property type="component" value="Unassembled WGS sequence"/>
</dbReference>
<accession>A0A6B0TS54</accession>
<feature type="signal peptide" evidence="1">
    <location>
        <begin position="1"/>
        <end position="20"/>
    </location>
</feature>
<evidence type="ECO:0008006" key="4">
    <source>
        <dbReference type="Google" id="ProtNLM"/>
    </source>
</evidence>
<keyword evidence="3" id="KW-1185">Reference proteome</keyword>
<dbReference type="PROSITE" id="PS51257">
    <property type="entry name" value="PROKAR_LIPOPROTEIN"/>
    <property type="match status" value="1"/>
</dbReference>
<gene>
    <name evidence="2" type="ORF">GSH16_15305</name>
</gene>
<evidence type="ECO:0000256" key="1">
    <source>
        <dbReference type="SAM" id="SignalP"/>
    </source>
</evidence>
<name>A0A6B0TS54_9RHOB</name>
<organism evidence="2 3">
    <name type="scientific">Oceanomicrobium pacificus</name>
    <dbReference type="NCBI Taxonomy" id="2692916"/>
    <lineage>
        <taxon>Bacteria</taxon>
        <taxon>Pseudomonadati</taxon>
        <taxon>Pseudomonadota</taxon>
        <taxon>Alphaproteobacteria</taxon>
        <taxon>Rhodobacterales</taxon>
        <taxon>Paracoccaceae</taxon>
        <taxon>Oceanomicrobium</taxon>
    </lineage>
</organism>
<dbReference type="RefSeq" id="WP_160856483.1">
    <property type="nucleotide sequence ID" value="NZ_WUWG01000008.1"/>
</dbReference>
<protein>
    <recommendedName>
        <fullName evidence="4">DUF333 domain-containing protein</fullName>
    </recommendedName>
</protein>
<reference evidence="2 3" key="1">
    <citation type="submission" date="2019-12" db="EMBL/GenBank/DDBJ databases">
        <title>Strain KN286 was isolated from seawater, which was collected from Caroline Seamount in the tropical western Pacific.</title>
        <authorList>
            <person name="Wang Q."/>
        </authorList>
    </citation>
    <scope>NUCLEOTIDE SEQUENCE [LARGE SCALE GENOMIC DNA]</scope>
    <source>
        <strain evidence="2 3">KN286</strain>
    </source>
</reference>
<dbReference type="AlphaFoldDB" id="A0A6B0TS54"/>
<sequence length="68" mass="6785">MRLTLAVAVLASGAILSACSEPEPVDPLVAACEAKGGTLEYRVGKTGTAPVCTLADGSEVILRAVPSS</sequence>
<evidence type="ECO:0000313" key="3">
    <source>
        <dbReference type="Proteomes" id="UP000436016"/>
    </source>
</evidence>
<dbReference type="EMBL" id="WUWG01000008">
    <property type="protein sequence ID" value="MXU66816.1"/>
    <property type="molecule type" value="Genomic_DNA"/>
</dbReference>
<feature type="chain" id="PRO_5025454194" description="DUF333 domain-containing protein" evidence="1">
    <location>
        <begin position="21"/>
        <end position="68"/>
    </location>
</feature>